<dbReference type="PANTHER" id="PTHR11012:SF56">
    <property type="entry name" value="CHK KINASE-LIKE DOMAIN-CONTAINING PROTEIN-RELATED"/>
    <property type="match status" value="1"/>
</dbReference>
<dbReference type="InterPro" id="IPR015897">
    <property type="entry name" value="CHK_kinase-like"/>
</dbReference>
<name>A0AAN9VH24_9ORTH</name>
<keyword evidence="3" id="KW-1185">Reference proteome</keyword>
<dbReference type="InterPro" id="IPR004119">
    <property type="entry name" value="EcKL"/>
</dbReference>
<evidence type="ECO:0000313" key="3">
    <source>
        <dbReference type="Proteomes" id="UP001378592"/>
    </source>
</evidence>
<sequence>MDDSKKSDGQLGDSPTLPSWIDKDLIQQAVRNAGDEKSLVVAIHVSSATVAGDNYASSVYRVKATLTDGKERSFIIKGPVPGEMMASMTKESGIFRRETIMLADIIPKMEALLEEAAPGRFPPLAPRCYHSGSEPVEFIVAQDLTDDDFRIADRKRGLGLRHSLVALRSLARFHGASYALLKRQPGLADALDNNWRKSFDGVQAFLDAEFQAVANACRTWPGFEQYAERLEKYKSVAMERFTALNDPAPDAFNVITHGDFWVNNMMFRYADGWPSEHRAIDLQLSHVASPALDILYFFAGSLSEDVHVHHQDLLLREYYFELKETMELLGHEVTLLQST</sequence>
<feature type="domain" description="CHK kinase-like" evidence="1">
    <location>
        <begin position="139"/>
        <end position="328"/>
    </location>
</feature>
<dbReference type="EMBL" id="JAZDUA010000274">
    <property type="protein sequence ID" value="KAK7862462.1"/>
    <property type="molecule type" value="Genomic_DNA"/>
</dbReference>
<reference evidence="2 3" key="1">
    <citation type="submission" date="2024-03" db="EMBL/GenBank/DDBJ databases">
        <title>The genome assembly and annotation of the cricket Gryllus longicercus Weissman &amp; Gray.</title>
        <authorList>
            <person name="Szrajer S."/>
            <person name="Gray D."/>
            <person name="Ylla G."/>
        </authorList>
    </citation>
    <scope>NUCLEOTIDE SEQUENCE [LARGE SCALE GENOMIC DNA]</scope>
    <source>
        <strain evidence="2">DAG 2021-001</strain>
        <tissue evidence="2">Whole body minus gut</tissue>
    </source>
</reference>
<dbReference type="InterPro" id="IPR011009">
    <property type="entry name" value="Kinase-like_dom_sf"/>
</dbReference>
<proteinExistence type="predicted"/>
<dbReference type="Proteomes" id="UP001378592">
    <property type="component" value="Unassembled WGS sequence"/>
</dbReference>
<dbReference type="Gene3D" id="3.90.1200.10">
    <property type="match status" value="1"/>
</dbReference>
<dbReference type="PANTHER" id="PTHR11012">
    <property type="entry name" value="PROTEIN KINASE-LIKE DOMAIN-CONTAINING"/>
    <property type="match status" value="1"/>
</dbReference>
<dbReference type="AlphaFoldDB" id="A0AAN9VH24"/>
<organism evidence="2 3">
    <name type="scientific">Gryllus longicercus</name>
    <dbReference type="NCBI Taxonomy" id="2509291"/>
    <lineage>
        <taxon>Eukaryota</taxon>
        <taxon>Metazoa</taxon>
        <taxon>Ecdysozoa</taxon>
        <taxon>Arthropoda</taxon>
        <taxon>Hexapoda</taxon>
        <taxon>Insecta</taxon>
        <taxon>Pterygota</taxon>
        <taxon>Neoptera</taxon>
        <taxon>Polyneoptera</taxon>
        <taxon>Orthoptera</taxon>
        <taxon>Ensifera</taxon>
        <taxon>Gryllidea</taxon>
        <taxon>Grylloidea</taxon>
        <taxon>Gryllidae</taxon>
        <taxon>Gryllinae</taxon>
        <taxon>Gryllus</taxon>
    </lineage>
</organism>
<accession>A0AAN9VH24</accession>
<comment type="caution">
    <text evidence="2">The sequence shown here is derived from an EMBL/GenBank/DDBJ whole genome shotgun (WGS) entry which is preliminary data.</text>
</comment>
<evidence type="ECO:0000313" key="2">
    <source>
        <dbReference type="EMBL" id="KAK7862462.1"/>
    </source>
</evidence>
<dbReference type="SMART" id="SM00587">
    <property type="entry name" value="CHK"/>
    <property type="match status" value="1"/>
</dbReference>
<gene>
    <name evidence="2" type="ORF">R5R35_001362</name>
</gene>
<protein>
    <recommendedName>
        <fullName evidence="1">CHK kinase-like domain-containing protein</fullName>
    </recommendedName>
</protein>
<dbReference type="SUPFAM" id="SSF56112">
    <property type="entry name" value="Protein kinase-like (PK-like)"/>
    <property type="match status" value="1"/>
</dbReference>
<evidence type="ECO:0000259" key="1">
    <source>
        <dbReference type="SMART" id="SM00587"/>
    </source>
</evidence>
<dbReference type="Pfam" id="PF02958">
    <property type="entry name" value="EcKL"/>
    <property type="match status" value="1"/>
</dbReference>